<comment type="caution">
    <text evidence="8">The sequence shown here is derived from an EMBL/GenBank/DDBJ whole genome shotgun (WGS) entry which is preliminary data.</text>
</comment>
<accession>A0ABS9V2C4</accession>
<keyword evidence="2" id="KW-1003">Cell membrane</keyword>
<evidence type="ECO:0000256" key="2">
    <source>
        <dbReference type="ARBA" id="ARBA00022475"/>
    </source>
</evidence>
<evidence type="ECO:0000313" key="8">
    <source>
        <dbReference type="EMBL" id="MCH7410140.1"/>
    </source>
</evidence>
<gene>
    <name evidence="8" type="ORF">MM239_12095</name>
</gene>
<evidence type="ECO:0000256" key="3">
    <source>
        <dbReference type="ARBA" id="ARBA00022692"/>
    </source>
</evidence>
<keyword evidence="9" id="KW-1185">Reference proteome</keyword>
<evidence type="ECO:0000313" key="9">
    <source>
        <dbReference type="Proteomes" id="UP001165489"/>
    </source>
</evidence>
<keyword evidence="5 6" id="KW-0472">Membrane</keyword>
<evidence type="ECO:0000256" key="1">
    <source>
        <dbReference type="ARBA" id="ARBA00004651"/>
    </source>
</evidence>
<name>A0ABS9V2C4_9BACT</name>
<reference evidence="8" key="1">
    <citation type="submission" date="2022-03" db="EMBL/GenBank/DDBJ databases">
        <title>De novo assembled genomes of Belliella spp. (Cyclobacteriaceae) strains.</title>
        <authorList>
            <person name="Szabo A."/>
            <person name="Korponai K."/>
            <person name="Felfoldi T."/>
        </authorList>
    </citation>
    <scope>NUCLEOTIDE SEQUENCE</scope>
    <source>
        <strain evidence="8">DSM 111904</strain>
    </source>
</reference>
<dbReference type="Pfam" id="PF13396">
    <property type="entry name" value="PLDc_N"/>
    <property type="match status" value="1"/>
</dbReference>
<dbReference type="EMBL" id="JAKZGP010000030">
    <property type="protein sequence ID" value="MCH7410140.1"/>
    <property type="molecule type" value="Genomic_DNA"/>
</dbReference>
<dbReference type="Proteomes" id="UP001165489">
    <property type="component" value="Unassembled WGS sequence"/>
</dbReference>
<feature type="domain" description="Cardiolipin synthase N-terminal" evidence="7">
    <location>
        <begin position="12"/>
        <end position="53"/>
    </location>
</feature>
<feature type="transmembrane region" description="Helical" evidence="6">
    <location>
        <begin position="32"/>
        <end position="52"/>
    </location>
</feature>
<organism evidence="8 9">
    <name type="scientific">Belliella filtrata</name>
    <dbReference type="NCBI Taxonomy" id="2923435"/>
    <lineage>
        <taxon>Bacteria</taxon>
        <taxon>Pseudomonadati</taxon>
        <taxon>Bacteroidota</taxon>
        <taxon>Cytophagia</taxon>
        <taxon>Cytophagales</taxon>
        <taxon>Cyclobacteriaceae</taxon>
        <taxon>Belliella</taxon>
    </lineage>
</organism>
<dbReference type="RefSeq" id="WP_241348528.1">
    <property type="nucleotide sequence ID" value="NZ_JAKZGP010000030.1"/>
</dbReference>
<proteinExistence type="predicted"/>
<evidence type="ECO:0000259" key="7">
    <source>
        <dbReference type="Pfam" id="PF13396"/>
    </source>
</evidence>
<dbReference type="InterPro" id="IPR027379">
    <property type="entry name" value="CLS_N"/>
</dbReference>
<comment type="subcellular location">
    <subcellularLocation>
        <location evidence="1">Cell membrane</location>
        <topology evidence="1">Multi-pass membrane protein</topology>
    </subcellularLocation>
</comment>
<keyword evidence="3 6" id="KW-0812">Transmembrane</keyword>
<evidence type="ECO:0000256" key="4">
    <source>
        <dbReference type="ARBA" id="ARBA00022989"/>
    </source>
</evidence>
<evidence type="ECO:0000256" key="5">
    <source>
        <dbReference type="ARBA" id="ARBA00023136"/>
    </source>
</evidence>
<protein>
    <submittedName>
        <fullName evidence="8">PLDc N-terminal domain-containing protein</fullName>
    </submittedName>
</protein>
<evidence type="ECO:0000256" key="6">
    <source>
        <dbReference type="SAM" id="Phobius"/>
    </source>
</evidence>
<keyword evidence="4 6" id="KW-1133">Transmembrane helix</keyword>
<sequence>MIHVYIFLFATLWIWAVVDLLKSEFKDNSTKLLWLLLLIFLNPLAPFLYFHLSRKQKLRI</sequence>